<dbReference type="InterPro" id="IPR018950">
    <property type="entry name" value="DiS-bond_isomerase_DsbC/G_N"/>
</dbReference>
<evidence type="ECO:0000313" key="11">
    <source>
        <dbReference type="Proteomes" id="UP001054801"/>
    </source>
</evidence>
<keyword evidence="4 7" id="KW-0574">Periplasm</keyword>
<feature type="domain" description="Disulphide bond isomerase DsbC/G N-terminal" evidence="8">
    <location>
        <begin position="22"/>
        <end position="89"/>
    </location>
</feature>
<evidence type="ECO:0000256" key="7">
    <source>
        <dbReference type="RuleBase" id="RU364038"/>
    </source>
</evidence>
<dbReference type="InterPro" id="IPR051470">
    <property type="entry name" value="Thiol:disulfide_interchange"/>
</dbReference>
<reference evidence="10" key="1">
    <citation type="journal article" date="2022" name="Microorganisms">
        <title>Two New Species of Filamentous Sulfur Bacteria of the Genus Thiothrix, Thiothrix winogradskyi sp. nov. and 'Candidatus Thiothrix sulfatifontis' sp. nov.</title>
        <authorList>
            <person name="Ravin N.V."/>
            <person name="Rossetti S."/>
            <person name="Beletsky A.V."/>
            <person name="Kadnikov V.V."/>
            <person name="Rudenko T.S."/>
            <person name="Smolyakov D.D."/>
            <person name="Moskvitina M.I."/>
            <person name="Gureeva M.V."/>
            <person name="Mardanov A.V."/>
            <person name="Grabovich M.Y."/>
        </authorList>
    </citation>
    <scope>NUCLEOTIDE SEQUENCE</scope>
    <source>
        <strain evidence="10">CT3</strain>
    </source>
</reference>
<keyword evidence="3 7" id="KW-0732">Signal</keyword>
<feature type="domain" description="Thioredoxin-like fold" evidence="9">
    <location>
        <begin position="121"/>
        <end position="237"/>
    </location>
</feature>
<dbReference type="CDD" id="cd03020">
    <property type="entry name" value="DsbA_DsbC_DsbG"/>
    <property type="match status" value="1"/>
</dbReference>
<protein>
    <recommendedName>
        <fullName evidence="7">Thiol:disulfide interchange protein</fullName>
    </recommendedName>
</protein>
<comment type="subcellular location">
    <subcellularLocation>
        <location evidence="1 7">Periplasm</location>
    </subcellularLocation>
</comment>
<evidence type="ECO:0000256" key="3">
    <source>
        <dbReference type="ARBA" id="ARBA00022729"/>
    </source>
</evidence>
<evidence type="ECO:0000256" key="5">
    <source>
        <dbReference type="ARBA" id="ARBA00023157"/>
    </source>
</evidence>
<evidence type="ECO:0000256" key="1">
    <source>
        <dbReference type="ARBA" id="ARBA00004418"/>
    </source>
</evidence>
<dbReference type="RefSeq" id="WP_236501794.1">
    <property type="nucleotide sequence ID" value="NZ_CP091244.1"/>
</dbReference>
<dbReference type="PANTHER" id="PTHR35272:SF3">
    <property type="entry name" value="THIOL:DISULFIDE INTERCHANGE PROTEIN DSBC"/>
    <property type="match status" value="1"/>
</dbReference>
<dbReference type="InterPro" id="IPR009094">
    <property type="entry name" value="DiS-bond_isomerase_DsbC/G_N_sf"/>
</dbReference>
<sequence>MKANRSIQTGVLAMLLAAGASQAAPAPQDVAAKFKALLPGTDITAVDTTALDGLYEVTAGGNIFYMQPDKPLLVVGHLFDLKTTEDITQPKLDKLQAATYRVKWEEIPTAAHLSVGDAKASKQVVAFLDVDCPYCQQAHRLLQAAKGIRVHYVMLPLDNLHPEAREKTLNILCADDPIAALDKGMAGLPVPRAGSDECRADKSTALAEAAHYAVAHQIVGTPFFVTNDGQVVPGLGDKLTQWLQGSNKP</sequence>
<evidence type="ECO:0000313" key="10">
    <source>
        <dbReference type="EMBL" id="UJS26404.1"/>
    </source>
</evidence>
<comment type="similarity">
    <text evidence="2 7">Belongs to the thioredoxin family. DsbC subfamily.</text>
</comment>
<name>A0ABY3T465_9GAMM</name>
<dbReference type="InterPro" id="IPR036249">
    <property type="entry name" value="Thioredoxin-like_sf"/>
</dbReference>
<dbReference type="Proteomes" id="UP001054801">
    <property type="component" value="Chromosome"/>
</dbReference>
<keyword evidence="5" id="KW-1015">Disulfide bond</keyword>
<feature type="chain" id="PRO_5044961388" description="Thiol:disulfide interchange protein" evidence="7">
    <location>
        <begin position="24"/>
        <end position="249"/>
    </location>
</feature>
<dbReference type="SUPFAM" id="SSF52833">
    <property type="entry name" value="Thioredoxin-like"/>
    <property type="match status" value="1"/>
</dbReference>
<dbReference type="SUPFAM" id="SSF54423">
    <property type="entry name" value="DsbC/DsbG N-terminal domain-like"/>
    <property type="match status" value="1"/>
</dbReference>
<dbReference type="InterPro" id="IPR012336">
    <property type="entry name" value="Thioredoxin-like_fold"/>
</dbReference>
<dbReference type="EMBL" id="CP091244">
    <property type="protein sequence ID" value="UJS26404.1"/>
    <property type="molecule type" value="Genomic_DNA"/>
</dbReference>
<dbReference type="Gene3D" id="3.40.30.10">
    <property type="entry name" value="Glutaredoxin"/>
    <property type="match status" value="1"/>
</dbReference>
<dbReference type="Pfam" id="PF10411">
    <property type="entry name" value="DsbC_N"/>
    <property type="match status" value="1"/>
</dbReference>
<proteinExistence type="inferred from homology"/>
<keyword evidence="11" id="KW-1185">Reference proteome</keyword>
<evidence type="ECO:0000256" key="6">
    <source>
        <dbReference type="ARBA" id="ARBA00023284"/>
    </source>
</evidence>
<comment type="function">
    <text evidence="7">Required for disulfide bond formation in some periplasmic proteins. Acts by transferring its disulfide bond to other proteins and is reduced in the process.</text>
</comment>
<organism evidence="10 11">
    <name type="scientific">Thiothrix winogradskyi</name>
    <dbReference type="NCBI Taxonomy" id="96472"/>
    <lineage>
        <taxon>Bacteria</taxon>
        <taxon>Pseudomonadati</taxon>
        <taxon>Pseudomonadota</taxon>
        <taxon>Gammaproteobacteria</taxon>
        <taxon>Thiotrichales</taxon>
        <taxon>Thiotrichaceae</taxon>
        <taxon>Thiothrix</taxon>
    </lineage>
</organism>
<evidence type="ECO:0000256" key="4">
    <source>
        <dbReference type="ARBA" id="ARBA00022764"/>
    </source>
</evidence>
<dbReference type="Pfam" id="PF13098">
    <property type="entry name" value="Thioredoxin_2"/>
    <property type="match status" value="1"/>
</dbReference>
<feature type="signal peptide" evidence="7">
    <location>
        <begin position="1"/>
        <end position="23"/>
    </location>
</feature>
<keyword evidence="6 7" id="KW-0676">Redox-active center</keyword>
<evidence type="ECO:0000259" key="8">
    <source>
        <dbReference type="Pfam" id="PF10411"/>
    </source>
</evidence>
<dbReference type="Gene3D" id="3.10.450.70">
    <property type="entry name" value="Disulphide bond isomerase, DsbC/G, N-terminal"/>
    <property type="match status" value="1"/>
</dbReference>
<evidence type="ECO:0000256" key="2">
    <source>
        <dbReference type="ARBA" id="ARBA00009813"/>
    </source>
</evidence>
<gene>
    <name evidence="10" type="ORF">L2Y54_10285</name>
</gene>
<dbReference type="InterPro" id="IPR033954">
    <property type="entry name" value="DiS-bond_Isoase_DsbC/G"/>
</dbReference>
<dbReference type="PANTHER" id="PTHR35272">
    <property type="entry name" value="THIOL:DISULFIDE INTERCHANGE PROTEIN DSBC-RELATED"/>
    <property type="match status" value="1"/>
</dbReference>
<evidence type="ECO:0000259" key="9">
    <source>
        <dbReference type="Pfam" id="PF13098"/>
    </source>
</evidence>
<accession>A0ABY3T465</accession>